<dbReference type="PANTHER" id="PTHR45913">
    <property type="entry name" value="EPM2A-INTERACTING PROTEIN 1"/>
    <property type="match status" value="1"/>
</dbReference>
<dbReference type="EMBL" id="OZ035834">
    <property type="protein sequence ID" value="CAL1576145.1"/>
    <property type="molecule type" value="Genomic_DNA"/>
</dbReference>
<name>A0AAV2JHR5_KNICA</name>
<dbReference type="PANTHER" id="PTHR45913:SF11">
    <property type="entry name" value="EPM2A-INTERACTING PROTEIN 1"/>
    <property type="match status" value="1"/>
</dbReference>
<evidence type="ECO:0000313" key="2">
    <source>
        <dbReference type="Proteomes" id="UP001497482"/>
    </source>
</evidence>
<sequence length="169" mass="19383">MFDTITAFQRKLDLWMCQGKQDNLAHFPVCQSVSASFPGTFSCAQLATKLSCLKTDFERRFSDFRAQQSGFAIFASPFTTDVCPAPQHPQMELIELQRDSGLREKFQDAAVQDFYHLLPSGLMPQLQLHAARVLSMFGRTYFCEQLFSIMNLNKNKHRSRLTDDNPMPF</sequence>
<protein>
    <submittedName>
        <fullName evidence="1">Uncharacterized protein</fullName>
    </submittedName>
</protein>
<proteinExistence type="predicted"/>
<organism evidence="1 2">
    <name type="scientific">Knipowitschia caucasica</name>
    <name type="common">Caucasian dwarf goby</name>
    <name type="synonym">Pomatoschistus caucasicus</name>
    <dbReference type="NCBI Taxonomy" id="637954"/>
    <lineage>
        <taxon>Eukaryota</taxon>
        <taxon>Metazoa</taxon>
        <taxon>Chordata</taxon>
        <taxon>Craniata</taxon>
        <taxon>Vertebrata</taxon>
        <taxon>Euteleostomi</taxon>
        <taxon>Actinopterygii</taxon>
        <taxon>Neopterygii</taxon>
        <taxon>Teleostei</taxon>
        <taxon>Neoteleostei</taxon>
        <taxon>Acanthomorphata</taxon>
        <taxon>Gobiaria</taxon>
        <taxon>Gobiiformes</taxon>
        <taxon>Gobioidei</taxon>
        <taxon>Gobiidae</taxon>
        <taxon>Gobiinae</taxon>
        <taxon>Knipowitschia</taxon>
    </lineage>
</organism>
<gene>
    <name evidence="1" type="ORF">KC01_LOCUS7598</name>
</gene>
<keyword evidence="2" id="KW-1185">Reference proteome</keyword>
<dbReference type="Proteomes" id="UP001497482">
    <property type="component" value="Chromosome 12"/>
</dbReference>
<accession>A0AAV2JHR5</accession>
<dbReference type="AlphaFoldDB" id="A0AAV2JHR5"/>
<reference evidence="1 2" key="1">
    <citation type="submission" date="2024-04" db="EMBL/GenBank/DDBJ databases">
        <authorList>
            <person name="Waldvogel A.-M."/>
            <person name="Schoenle A."/>
        </authorList>
    </citation>
    <scope>NUCLEOTIDE SEQUENCE [LARGE SCALE GENOMIC DNA]</scope>
</reference>
<evidence type="ECO:0000313" key="1">
    <source>
        <dbReference type="EMBL" id="CAL1576145.1"/>
    </source>
</evidence>